<dbReference type="EMBL" id="CP022983">
    <property type="protein sequence ID" value="ASV69073.1"/>
    <property type="molecule type" value="Genomic_DNA"/>
</dbReference>
<evidence type="ECO:0000313" key="1">
    <source>
        <dbReference type="EMBL" id="ASV69073.1"/>
    </source>
</evidence>
<accession>A0A248TLI2</accession>
<keyword evidence="2" id="KW-1185">Reference proteome</keyword>
<protein>
    <submittedName>
        <fullName evidence="1">Uncharacterized protein</fullName>
    </submittedName>
</protein>
<dbReference type="KEGG" id="bko:CKF48_18270"/>
<dbReference type="RefSeq" id="WP_095372637.1">
    <property type="nucleotide sequence ID" value="NZ_CP022983.1"/>
</dbReference>
<gene>
    <name evidence="1" type="ORF">CKF48_18270</name>
</gene>
<dbReference type="AlphaFoldDB" id="A0A248TLI2"/>
<organism evidence="1 2">
    <name type="scientific">Cytobacillus kochii</name>
    <dbReference type="NCBI Taxonomy" id="859143"/>
    <lineage>
        <taxon>Bacteria</taxon>
        <taxon>Bacillati</taxon>
        <taxon>Bacillota</taxon>
        <taxon>Bacilli</taxon>
        <taxon>Bacillales</taxon>
        <taxon>Bacillaceae</taxon>
        <taxon>Cytobacillus</taxon>
    </lineage>
</organism>
<evidence type="ECO:0000313" key="2">
    <source>
        <dbReference type="Proteomes" id="UP000215137"/>
    </source>
</evidence>
<sequence length="62" mass="7258">MDEERCEKLLKEISTRLDVSFAEVKSDLQDMKADMKEIKAGVNRIEANYTVIIDELKEQLKR</sequence>
<dbReference type="Proteomes" id="UP000215137">
    <property type="component" value="Chromosome"/>
</dbReference>
<name>A0A248TLI2_9BACI</name>
<proteinExistence type="predicted"/>
<reference evidence="1 2" key="1">
    <citation type="submission" date="2017-08" db="EMBL/GenBank/DDBJ databases">
        <title>Complete Genome Sequence of Bacillus kochii Oregon-R-modENCODE STRAIN BDGP4, isolated from Drosophila melanogaster gut.</title>
        <authorList>
            <person name="Wan K.H."/>
            <person name="Yu C."/>
            <person name="Park S."/>
            <person name="Hammonds A.S."/>
            <person name="Booth B.W."/>
            <person name="Celniker S.E."/>
        </authorList>
    </citation>
    <scope>NUCLEOTIDE SEQUENCE [LARGE SCALE GENOMIC DNA]</scope>
    <source>
        <strain evidence="1 2">BDGP4</strain>
    </source>
</reference>